<sequence>LLLVDNAALYCHNQPNTNKLHKSDRLDFDSEEISGNDISTSNSHGNHGRSYGNGYGSNKSHYDNGY</sequence>
<protein>
    <submittedName>
        <fullName evidence="2">2459_t:CDS:1</fullName>
    </submittedName>
</protein>
<gene>
    <name evidence="2" type="ORF">RFULGI_LOCUS11757</name>
</gene>
<comment type="caution">
    <text evidence="2">The sequence shown here is derived from an EMBL/GenBank/DDBJ whole genome shotgun (WGS) entry which is preliminary data.</text>
</comment>
<dbReference type="Proteomes" id="UP000789396">
    <property type="component" value="Unassembled WGS sequence"/>
</dbReference>
<feature type="non-terminal residue" evidence="2">
    <location>
        <position position="1"/>
    </location>
</feature>
<accession>A0A9N9NCR6</accession>
<dbReference type="EMBL" id="CAJVPZ010026398">
    <property type="protein sequence ID" value="CAG8725491.1"/>
    <property type="molecule type" value="Genomic_DNA"/>
</dbReference>
<organism evidence="2 3">
    <name type="scientific">Racocetra fulgida</name>
    <dbReference type="NCBI Taxonomy" id="60492"/>
    <lineage>
        <taxon>Eukaryota</taxon>
        <taxon>Fungi</taxon>
        <taxon>Fungi incertae sedis</taxon>
        <taxon>Mucoromycota</taxon>
        <taxon>Glomeromycotina</taxon>
        <taxon>Glomeromycetes</taxon>
        <taxon>Diversisporales</taxon>
        <taxon>Gigasporaceae</taxon>
        <taxon>Racocetra</taxon>
    </lineage>
</organism>
<evidence type="ECO:0000313" key="3">
    <source>
        <dbReference type="Proteomes" id="UP000789396"/>
    </source>
</evidence>
<evidence type="ECO:0000313" key="2">
    <source>
        <dbReference type="EMBL" id="CAG8725491.1"/>
    </source>
</evidence>
<dbReference type="AlphaFoldDB" id="A0A9N9NCR6"/>
<keyword evidence="3" id="KW-1185">Reference proteome</keyword>
<feature type="compositionally biased region" description="Polar residues" evidence="1">
    <location>
        <begin position="36"/>
        <end position="45"/>
    </location>
</feature>
<reference evidence="2" key="1">
    <citation type="submission" date="2021-06" db="EMBL/GenBank/DDBJ databases">
        <authorList>
            <person name="Kallberg Y."/>
            <person name="Tangrot J."/>
            <person name="Rosling A."/>
        </authorList>
    </citation>
    <scope>NUCLEOTIDE SEQUENCE</scope>
    <source>
        <strain evidence="2">IN212</strain>
    </source>
</reference>
<feature type="non-terminal residue" evidence="2">
    <location>
        <position position="66"/>
    </location>
</feature>
<name>A0A9N9NCR6_9GLOM</name>
<proteinExistence type="predicted"/>
<feature type="region of interest" description="Disordered" evidence="1">
    <location>
        <begin position="31"/>
        <end position="66"/>
    </location>
</feature>
<evidence type="ECO:0000256" key="1">
    <source>
        <dbReference type="SAM" id="MobiDB-lite"/>
    </source>
</evidence>